<accession>A0A7J0FH12</accession>
<evidence type="ECO:0000313" key="3">
    <source>
        <dbReference type="Proteomes" id="UP000585474"/>
    </source>
</evidence>
<feature type="region of interest" description="Disordered" evidence="1">
    <location>
        <begin position="355"/>
        <end position="379"/>
    </location>
</feature>
<dbReference type="EMBL" id="BJWL01000012">
    <property type="protein sequence ID" value="GFY97726.1"/>
    <property type="molecule type" value="Genomic_DNA"/>
</dbReference>
<comment type="caution">
    <text evidence="2">The sequence shown here is derived from an EMBL/GenBank/DDBJ whole genome shotgun (WGS) entry which is preliminary data.</text>
</comment>
<gene>
    <name evidence="2" type="ORF">Acr_12g0002670</name>
</gene>
<feature type="compositionally biased region" description="Polar residues" evidence="1">
    <location>
        <begin position="229"/>
        <end position="239"/>
    </location>
</feature>
<evidence type="ECO:0000256" key="1">
    <source>
        <dbReference type="SAM" id="MobiDB-lite"/>
    </source>
</evidence>
<reference evidence="2 3" key="1">
    <citation type="submission" date="2019-07" db="EMBL/GenBank/DDBJ databases">
        <title>De Novo Assembly of kiwifruit Actinidia rufa.</title>
        <authorList>
            <person name="Sugita-Konishi S."/>
            <person name="Sato K."/>
            <person name="Mori E."/>
            <person name="Abe Y."/>
            <person name="Kisaki G."/>
            <person name="Hamano K."/>
            <person name="Suezawa K."/>
            <person name="Otani M."/>
            <person name="Fukuda T."/>
            <person name="Manabe T."/>
            <person name="Gomi K."/>
            <person name="Tabuchi M."/>
            <person name="Akimitsu K."/>
            <person name="Kataoka I."/>
        </authorList>
    </citation>
    <scope>NUCLEOTIDE SEQUENCE [LARGE SCALE GENOMIC DNA]</scope>
    <source>
        <strain evidence="3">cv. Fuchu</strain>
    </source>
</reference>
<keyword evidence="3" id="KW-1185">Reference proteome</keyword>
<feature type="region of interest" description="Disordered" evidence="1">
    <location>
        <begin position="229"/>
        <end position="253"/>
    </location>
</feature>
<dbReference type="AlphaFoldDB" id="A0A7J0FH12"/>
<organism evidence="2 3">
    <name type="scientific">Actinidia rufa</name>
    <dbReference type="NCBI Taxonomy" id="165716"/>
    <lineage>
        <taxon>Eukaryota</taxon>
        <taxon>Viridiplantae</taxon>
        <taxon>Streptophyta</taxon>
        <taxon>Embryophyta</taxon>
        <taxon>Tracheophyta</taxon>
        <taxon>Spermatophyta</taxon>
        <taxon>Magnoliopsida</taxon>
        <taxon>eudicotyledons</taxon>
        <taxon>Gunneridae</taxon>
        <taxon>Pentapetalae</taxon>
        <taxon>asterids</taxon>
        <taxon>Ericales</taxon>
        <taxon>Actinidiaceae</taxon>
        <taxon>Actinidia</taxon>
    </lineage>
</organism>
<proteinExistence type="predicted"/>
<name>A0A7J0FH12_9ERIC</name>
<sequence length="379" mass="42234">MHLGTPPPSVFQCLYTLFKSLGQTQGGFTSRRGRVKTCLRDPPVTLKGVRKDFFSFASGDDWEFSPSIARGEGVFVGPEIMGHPRAILFSHYVAFLKYITSPYANKRSSFSRKMFGRDNAVDKPVEEETWHPKQLELKFELKLGSYVRIMAPFELRSDEMSKRISLKKLAEKVEKAKGVSSALKSTLSRREWSIREKRPREEASNISLSEVKSKGKEALSPLVAKKTKLVTSSEPTTTKGAKPALALGEGTSSNPGTALGPWASMLGSAAVAEKILSRVILLTDKEKVNKLSLDQNEALAKKKAIEEYKTSEDFHEAVENASSKYFGEGFNFCKRQLARHHPNLGINLDGMGLDHNLLEEEDESEKEEKNKSEESPFSP</sequence>
<protein>
    <submittedName>
        <fullName evidence="2">Uncharacterized protein</fullName>
    </submittedName>
</protein>
<feature type="compositionally biased region" description="Basic and acidic residues" evidence="1">
    <location>
        <begin position="366"/>
        <end position="379"/>
    </location>
</feature>
<evidence type="ECO:0000313" key="2">
    <source>
        <dbReference type="EMBL" id="GFY97726.1"/>
    </source>
</evidence>
<dbReference type="Proteomes" id="UP000585474">
    <property type="component" value="Unassembled WGS sequence"/>
</dbReference>